<dbReference type="OrthoDB" id="1267458at2"/>
<reference evidence="3" key="1">
    <citation type="submission" date="2016-11" db="EMBL/GenBank/DDBJ databases">
        <authorList>
            <person name="Varghese N."/>
            <person name="Submissions S."/>
        </authorList>
    </citation>
    <scope>NUCLEOTIDE SEQUENCE [LARGE SCALE GENOMIC DNA]</scope>
    <source>
        <strain evidence="3">DSM 26899</strain>
    </source>
</reference>
<sequence length="151" mass="17292">MRTTLLLTFVAGLFSLTAVAQKLGQEKAVYAEKKGNDYYLFRLSQDQPVPKVYLYSNGETKPYKSYKTLKDVAVDFPGINTYHQSTKEELISILNKDNHLYEISSQRKDDKKTVSVYEVSSGQRKMVKEYLSVNELEASPYKGAIFIDQKK</sequence>
<protein>
    <recommendedName>
        <fullName evidence="4">Beta-lactamase-inhibitor-like, PepSY-like</fullName>
    </recommendedName>
</protein>
<gene>
    <name evidence="2" type="ORF">SAMN05444267_104127</name>
</gene>
<dbReference type="STRING" id="1302687.SAMN05444267_104127"/>
<dbReference type="AlphaFoldDB" id="A0A1M7HN01"/>
<evidence type="ECO:0000256" key="1">
    <source>
        <dbReference type="SAM" id="SignalP"/>
    </source>
</evidence>
<keyword evidence="1" id="KW-0732">Signal</keyword>
<evidence type="ECO:0000313" key="3">
    <source>
        <dbReference type="Proteomes" id="UP000184364"/>
    </source>
</evidence>
<dbReference type="Proteomes" id="UP000184364">
    <property type="component" value="Unassembled WGS sequence"/>
</dbReference>
<feature type="signal peptide" evidence="1">
    <location>
        <begin position="1"/>
        <end position="20"/>
    </location>
</feature>
<evidence type="ECO:0000313" key="2">
    <source>
        <dbReference type="EMBL" id="SHM29713.1"/>
    </source>
</evidence>
<keyword evidence="3" id="KW-1185">Reference proteome</keyword>
<evidence type="ECO:0008006" key="4">
    <source>
        <dbReference type="Google" id="ProtNLM"/>
    </source>
</evidence>
<organism evidence="2 3">
    <name type="scientific">Chryseobacterium polytrichastri</name>
    <dbReference type="NCBI Taxonomy" id="1302687"/>
    <lineage>
        <taxon>Bacteria</taxon>
        <taxon>Pseudomonadati</taxon>
        <taxon>Bacteroidota</taxon>
        <taxon>Flavobacteriia</taxon>
        <taxon>Flavobacteriales</taxon>
        <taxon>Weeksellaceae</taxon>
        <taxon>Chryseobacterium group</taxon>
        <taxon>Chryseobacterium</taxon>
    </lineage>
</organism>
<dbReference type="EMBL" id="FRAV01000041">
    <property type="protein sequence ID" value="SHM29713.1"/>
    <property type="molecule type" value="Genomic_DNA"/>
</dbReference>
<name>A0A1M7HN01_9FLAO</name>
<dbReference type="RefSeq" id="WP_073296688.1">
    <property type="nucleotide sequence ID" value="NZ_FRAV01000041.1"/>
</dbReference>
<feature type="chain" id="PRO_5012070883" description="Beta-lactamase-inhibitor-like, PepSY-like" evidence="1">
    <location>
        <begin position="21"/>
        <end position="151"/>
    </location>
</feature>
<proteinExistence type="predicted"/>
<accession>A0A1M7HN01</accession>